<keyword evidence="1" id="KW-0812">Transmembrane</keyword>
<dbReference type="Proteomes" id="UP001604336">
    <property type="component" value="Unassembled WGS sequence"/>
</dbReference>
<protein>
    <recommendedName>
        <fullName evidence="4">RNase H type-1 domain-containing protein</fullName>
    </recommendedName>
</protein>
<sequence>MVKKACWNFAGRMVKKTERLKPEEEDPAVQLGSFKIHIDGCVKDGFASVGGIIRDLLGRCIRTFFSSYGECYILEAEPRAILDEVEDLGLFRLLFATSNISLFSTVTLFLIFIARATRCLTYLLQRDWKRRCYFEYSAQNLPRHYSLVQADRHGLPTVRSI</sequence>
<evidence type="ECO:0008006" key="4">
    <source>
        <dbReference type="Google" id="ProtNLM"/>
    </source>
</evidence>
<comment type="caution">
    <text evidence="2">The sequence shown here is derived from an EMBL/GenBank/DDBJ whole genome shotgun (WGS) entry which is preliminary data.</text>
</comment>
<keyword evidence="3" id="KW-1185">Reference proteome</keyword>
<evidence type="ECO:0000256" key="1">
    <source>
        <dbReference type="SAM" id="Phobius"/>
    </source>
</evidence>
<reference evidence="3" key="1">
    <citation type="submission" date="2024-07" db="EMBL/GenBank/DDBJ databases">
        <title>Two chromosome-level genome assemblies of Korean endemic species Abeliophyllum distichum and Forsythia ovata (Oleaceae).</title>
        <authorList>
            <person name="Jang H."/>
        </authorList>
    </citation>
    <scope>NUCLEOTIDE SEQUENCE [LARGE SCALE GENOMIC DNA]</scope>
</reference>
<accession>A0ABD1TXN8</accession>
<dbReference type="EMBL" id="JBFOLK010000004">
    <property type="protein sequence ID" value="KAL2517495.1"/>
    <property type="molecule type" value="Genomic_DNA"/>
</dbReference>
<keyword evidence="1" id="KW-0472">Membrane</keyword>
<name>A0ABD1TXN8_9LAMI</name>
<feature type="transmembrane region" description="Helical" evidence="1">
    <location>
        <begin position="93"/>
        <end position="114"/>
    </location>
</feature>
<keyword evidence="1" id="KW-1133">Transmembrane helix</keyword>
<gene>
    <name evidence="2" type="ORF">Adt_13742</name>
</gene>
<organism evidence="2 3">
    <name type="scientific">Abeliophyllum distichum</name>
    <dbReference type="NCBI Taxonomy" id="126358"/>
    <lineage>
        <taxon>Eukaryota</taxon>
        <taxon>Viridiplantae</taxon>
        <taxon>Streptophyta</taxon>
        <taxon>Embryophyta</taxon>
        <taxon>Tracheophyta</taxon>
        <taxon>Spermatophyta</taxon>
        <taxon>Magnoliopsida</taxon>
        <taxon>eudicotyledons</taxon>
        <taxon>Gunneridae</taxon>
        <taxon>Pentapetalae</taxon>
        <taxon>asterids</taxon>
        <taxon>lamiids</taxon>
        <taxon>Lamiales</taxon>
        <taxon>Oleaceae</taxon>
        <taxon>Forsythieae</taxon>
        <taxon>Abeliophyllum</taxon>
    </lineage>
</organism>
<evidence type="ECO:0000313" key="2">
    <source>
        <dbReference type="EMBL" id="KAL2517495.1"/>
    </source>
</evidence>
<proteinExistence type="predicted"/>
<evidence type="ECO:0000313" key="3">
    <source>
        <dbReference type="Proteomes" id="UP001604336"/>
    </source>
</evidence>
<dbReference type="AlphaFoldDB" id="A0ABD1TXN8"/>